<comment type="subunit">
    <text evidence="6">Component of the mitochondrial large ribosomal subunit. Mature mitochondrial ribosomes consist of a small (37S) and a large (54S) subunit. The 37S subunit contains at least 33 different proteins and 1 molecule of RNA (15S). The 54S subunit contains at least 45 different proteins and 1 molecule of RNA (21S).</text>
</comment>
<keyword evidence="4" id="KW-0496">Mitochondrion</keyword>
<dbReference type="Pfam" id="PF06984">
    <property type="entry name" value="MRP-L47"/>
    <property type="match status" value="1"/>
</dbReference>
<evidence type="ECO:0000256" key="10">
    <source>
        <dbReference type="SAM" id="Phobius"/>
    </source>
</evidence>
<evidence type="ECO:0000256" key="3">
    <source>
        <dbReference type="ARBA" id="ARBA00022980"/>
    </source>
</evidence>
<dbReference type="Gene3D" id="6.10.330.20">
    <property type="match status" value="1"/>
</dbReference>
<dbReference type="GO" id="GO:0032543">
    <property type="term" value="P:mitochondrial translation"/>
    <property type="evidence" value="ECO:0007669"/>
    <property type="project" value="TreeGrafter"/>
</dbReference>
<keyword evidence="12" id="KW-1185">Reference proteome</keyword>
<dbReference type="RefSeq" id="XP_058311534.1">
    <property type="nucleotide sequence ID" value="XM_058449190.1"/>
</dbReference>
<evidence type="ECO:0000256" key="7">
    <source>
        <dbReference type="ARBA" id="ARBA00035289"/>
    </source>
</evidence>
<reference evidence="11" key="2">
    <citation type="journal article" date="2023" name="IMA Fungus">
        <title>Comparative genomic study of the Penicillium genus elucidates a diverse pangenome and 15 lateral gene transfer events.</title>
        <authorList>
            <person name="Petersen C."/>
            <person name="Sorensen T."/>
            <person name="Nielsen M.R."/>
            <person name="Sondergaard T.E."/>
            <person name="Sorensen J.L."/>
            <person name="Fitzpatrick D.A."/>
            <person name="Frisvad J.C."/>
            <person name="Nielsen K.L."/>
        </authorList>
    </citation>
    <scope>NUCLEOTIDE SEQUENCE</scope>
    <source>
        <strain evidence="11">IBT 15544</strain>
    </source>
</reference>
<evidence type="ECO:0000256" key="2">
    <source>
        <dbReference type="ARBA" id="ARBA00009254"/>
    </source>
</evidence>
<evidence type="ECO:0000256" key="5">
    <source>
        <dbReference type="ARBA" id="ARBA00023274"/>
    </source>
</evidence>
<keyword evidence="10" id="KW-0812">Transmembrane</keyword>
<dbReference type="PANTHER" id="PTHR21183:SF18">
    <property type="entry name" value="LARGE RIBOSOMAL SUBUNIT PROTEIN UL29M"/>
    <property type="match status" value="1"/>
</dbReference>
<feature type="transmembrane region" description="Helical" evidence="10">
    <location>
        <begin position="237"/>
        <end position="256"/>
    </location>
</feature>
<keyword evidence="10" id="KW-0472">Membrane</keyword>
<dbReference type="EMBL" id="JAPQKR010000005">
    <property type="protein sequence ID" value="KAJ5215721.1"/>
    <property type="molecule type" value="Genomic_DNA"/>
</dbReference>
<evidence type="ECO:0000256" key="8">
    <source>
        <dbReference type="ARBA" id="ARBA00035399"/>
    </source>
</evidence>
<dbReference type="GO" id="GO:0003735">
    <property type="term" value="F:structural constituent of ribosome"/>
    <property type="evidence" value="ECO:0007669"/>
    <property type="project" value="InterPro"/>
</dbReference>
<keyword evidence="5" id="KW-0687">Ribonucleoprotein</keyword>
<evidence type="ECO:0000313" key="11">
    <source>
        <dbReference type="EMBL" id="KAJ5215721.1"/>
    </source>
</evidence>
<accession>A0A9W9TAU5</accession>
<feature type="compositionally biased region" description="Polar residues" evidence="9">
    <location>
        <begin position="30"/>
        <end position="45"/>
    </location>
</feature>
<protein>
    <recommendedName>
        <fullName evidence="7">Large ribosomal subunit protein uL29m</fullName>
    </recommendedName>
    <alternativeName>
        <fullName evidence="8">54S ribosomal protein L4, mitochondrial</fullName>
    </alternativeName>
</protein>
<comment type="similarity">
    <text evidence="2">Belongs to the universal ribosomal protein uL29 family.</text>
</comment>
<evidence type="ECO:0000256" key="1">
    <source>
        <dbReference type="ARBA" id="ARBA00004173"/>
    </source>
</evidence>
<feature type="region of interest" description="Disordered" evidence="9">
    <location>
        <begin position="30"/>
        <end position="52"/>
    </location>
</feature>
<keyword evidence="3 11" id="KW-0689">Ribosomal protein</keyword>
<reference evidence="11" key="1">
    <citation type="submission" date="2022-12" db="EMBL/GenBank/DDBJ databases">
        <authorList>
            <person name="Petersen C."/>
        </authorList>
    </citation>
    <scope>NUCLEOTIDE SEQUENCE</scope>
    <source>
        <strain evidence="11">IBT 15544</strain>
    </source>
</reference>
<dbReference type="InterPro" id="IPR038340">
    <property type="entry name" value="MRP-L47_sf"/>
</dbReference>
<dbReference type="OrthoDB" id="270763at2759"/>
<comment type="subcellular location">
    <subcellularLocation>
        <location evidence="1">Mitochondrion</location>
    </subcellularLocation>
</comment>
<name>A0A9W9TAU5_9EURO</name>
<evidence type="ECO:0000313" key="12">
    <source>
        <dbReference type="Proteomes" id="UP001150904"/>
    </source>
</evidence>
<keyword evidence="10" id="KW-1133">Transmembrane helix</keyword>
<dbReference type="Proteomes" id="UP001150904">
    <property type="component" value="Unassembled WGS sequence"/>
</dbReference>
<dbReference type="InterPro" id="IPR010729">
    <property type="entry name" value="Ribosomal_uL29_mit"/>
</dbReference>
<evidence type="ECO:0000256" key="6">
    <source>
        <dbReference type="ARBA" id="ARBA00026009"/>
    </source>
</evidence>
<evidence type="ECO:0000256" key="9">
    <source>
        <dbReference type="SAM" id="MobiDB-lite"/>
    </source>
</evidence>
<dbReference type="GO" id="GO:0005762">
    <property type="term" value="C:mitochondrial large ribosomal subunit"/>
    <property type="evidence" value="ECO:0007669"/>
    <property type="project" value="TreeGrafter"/>
</dbReference>
<gene>
    <name evidence="11" type="ORF">N7498_002128</name>
</gene>
<dbReference type="GeneID" id="83176491"/>
<dbReference type="AlphaFoldDB" id="A0A9W9TAU5"/>
<evidence type="ECO:0000256" key="4">
    <source>
        <dbReference type="ARBA" id="ARBA00023128"/>
    </source>
</evidence>
<comment type="caution">
    <text evidence="11">The sequence shown here is derived from an EMBL/GenBank/DDBJ whole genome shotgun (WGS) entry which is preliminary data.</text>
</comment>
<organism evidence="11 12">
    <name type="scientific">Penicillium cinerascens</name>
    <dbReference type="NCBI Taxonomy" id="70096"/>
    <lineage>
        <taxon>Eukaryota</taxon>
        <taxon>Fungi</taxon>
        <taxon>Dikarya</taxon>
        <taxon>Ascomycota</taxon>
        <taxon>Pezizomycotina</taxon>
        <taxon>Eurotiomycetes</taxon>
        <taxon>Eurotiomycetidae</taxon>
        <taxon>Eurotiales</taxon>
        <taxon>Aspergillaceae</taxon>
        <taxon>Penicillium</taxon>
    </lineage>
</organism>
<sequence>MHRPSIARLAQYGGIVAELPPPYLAPSLHFSMTRSPQSSSFSTTPVAAGRGRDMNRTRGVSAIHRTGTRFKLSASKYPLPKPVSPADMQPQPQTPDHGLWGFFPKSRQAMSVPEFDMDFGRPWAIQELREKSWEDLHKLWWVCVKERNRIATTNLERERLKAGFGAHEANERDRVVQITQKSIKHVLRERWYAWEDAKHEYYTKNYRPQHEDALEEEPVESFPRSLKRRRGIPLSNLVAYSSLALFFPIVLLHVIYLTKVWNAFFSNGNHYDVVHP</sequence>
<dbReference type="PANTHER" id="PTHR21183">
    <property type="entry name" value="RIBOSOMAL PROTEIN L47, MITOCHONDRIAL-RELATED"/>
    <property type="match status" value="1"/>
</dbReference>
<proteinExistence type="inferred from homology"/>